<dbReference type="InterPro" id="IPR001810">
    <property type="entry name" value="F-box_dom"/>
</dbReference>
<dbReference type="InterPro" id="IPR006553">
    <property type="entry name" value="Leu-rich_rpt_Cys-con_subtyp"/>
</dbReference>
<reference evidence="2 3" key="1">
    <citation type="submission" date="2016-03" db="EMBL/GenBank/DDBJ databases">
        <title>Choanephora cucurbitarum.</title>
        <authorList>
            <person name="Min B."/>
            <person name="Park H."/>
            <person name="Park J.-H."/>
            <person name="Shin H.-D."/>
            <person name="Choi I.-G."/>
        </authorList>
    </citation>
    <scope>NUCLEOTIDE SEQUENCE [LARGE SCALE GENOMIC DNA]</scope>
    <source>
        <strain evidence="2 3">KUS-F28377</strain>
    </source>
</reference>
<dbReference type="Proteomes" id="UP000093000">
    <property type="component" value="Unassembled WGS sequence"/>
</dbReference>
<dbReference type="PANTHER" id="PTHR13318">
    <property type="entry name" value="PARTNER OF PAIRED, ISOFORM B-RELATED"/>
    <property type="match status" value="1"/>
</dbReference>
<dbReference type="SUPFAM" id="SSF52047">
    <property type="entry name" value="RNI-like"/>
    <property type="match status" value="1"/>
</dbReference>
<dbReference type="SUPFAM" id="SSF81383">
    <property type="entry name" value="F-box domain"/>
    <property type="match status" value="1"/>
</dbReference>
<dbReference type="InterPro" id="IPR011990">
    <property type="entry name" value="TPR-like_helical_dom_sf"/>
</dbReference>
<dbReference type="Gene3D" id="1.25.40.10">
    <property type="entry name" value="Tetratricopeptide repeat domain"/>
    <property type="match status" value="1"/>
</dbReference>
<evidence type="ECO:0000259" key="1">
    <source>
        <dbReference type="PROSITE" id="PS50181"/>
    </source>
</evidence>
<evidence type="ECO:0000313" key="2">
    <source>
        <dbReference type="EMBL" id="OBZ86354.1"/>
    </source>
</evidence>
<dbReference type="SUPFAM" id="SSF48452">
    <property type="entry name" value="TPR-like"/>
    <property type="match status" value="1"/>
</dbReference>
<dbReference type="SMART" id="SM00028">
    <property type="entry name" value="TPR"/>
    <property type="match status" value="3"/>
</dbReference>
<keyword evidence="3" id="KW-1185">Reference proteome</keyword>
<dbReference type="InterPro" id="IPR032675">
    <property type="entry name" value="LRR_dom_sf"/>
</dbReference>
<dbReference type="InterPro" id="IPR019734">
    <property type="entry name" value="TPR_rpt"/>
</dbReference>
<proteinExistence type="predicted"/>
<dbReference type="SMART" id="SM00367">
    <property type="entry name" value="LRR_CC"/>
    <property type="match status" value="2"/>
</dbReference>
<dbReference type="InParanoid" id="A0A1C7NG64"/>
<dbReference type="GO" id="GO:0019005">
    <property type="term" value="C:SCF ubiquitin ligase complex"/>
    <property type="evidence" value="ECO:0007669"/>
    <property type="project" value="TreeGrafter"/>
</dbReference>
<name>A0A1C7NG64_9FUNG</name>
<protein>
    <submittedName>
        <fullName evidence="2">F-box/TPR repeat protein pof3</fullName>
    </submittedName>
</protein>
<dbReference type="Pfam" id="PF12937">
    <property type="entry name" value="F-box-like"/>
    <property type="match status" value="1"/>
</dbReference>
<dbReference type="AlphaFoldDB" id="A0A1C7NG64"/>
<dbReference type="STRING" id="101091.A0A1C7NG64"/>
<feature type="domain" description="F-box" evidence="1">
    <location>
        <begin position="140"/>
        <end position="187"/>
    </location>
</feature>
<organism evidence="2 3">
    <name type="scientific">Choanephora cucurbitarum</name>
    <dbReference type="NCBI Taxonomy" id="101091"/>
    <lineage>
        <taxon>Eukaryota</taxon>
        <taxon>Fungi</taxon>
        <taxon>Fungi incertae sedis</taxon>
        <taxon>Mucoromycota</taxon>
        <taxon>Mucoromycotina</taxon>
        <taxon>Mucoromycetes</taxon>
        <taxon>Mucorales</taxon>
        <taxon>Mucorineae</taxon>
        <taxon>Choanephoraceae</taxon>
        <taxon>Choanephoroideae</taxon>
        <taxon>Choanephora</taxon>
    </lineage>
</organism>
<comment type="caution">
    <text evidence="2">The sequence shown here is derived from an EMBL/GenBank/DDBJ whole genome shotgun (WGS) entry which is preliminary data.</text>
</comment>
<sequence>MYKRKQDPQQSQEPWKAVFSDAYQAFKENNFKDSAVLFTRALSLKPGHVTILDCRAACYEKLNELEPALRDAYSIISAAPTEARGYLRVGKLLMLQKKFKHAVNVYKRALTKVDLSDSRYAQIQSMKNAAEKIVTPPASLDFMQVLPYDVVSLIFSYLSFDRRIQCTGVCQGWRQFALNWSGMWRDLDFGNRKVSITTIKKYLSYAKNRHVRRFALMDANQTMMKRCLQALIDHDCQYIECLDFVRCEIPMTLWTRMLRLVGKHVRNIRLDESTLEISRLFEEMIPNMPQLTQISMIGLEIDTMDAWLQSRGGTSTVLNLTHLRLSLNSAEAAAWVIKHCPRLQMLDFYTPNVALSDLTLRLTNTDMMHLKEFYYTVGSGFQRNTQWQSHFSDMNQNQGLTTLSIHGDLSLTGELLEQMVRKYHTTLTHLTISDCRSLDNRLAQLVIAPGLPQVQTLNINMYISLEEWDLHTIISSCPTIENLSMTWIQGVTDSVLRDVQTTTKKLKKLDISNCNNVTGVGLQYIVKAHQSTIEKLVLNNCHRIGPDAISWAASVLEKHVIECKYNIMR</sequence>
<dbReference type="GO" id="GO:0031146">
    <property type="term" value="P:SCF-dependent proteasomal ubiquitin-dependent protein catabolic process"/>
    <property type="evidence" value="ECO:0007669"/>
    <property type="project" value="TreeGrafter"/>
</dbReference>
<accession>A0A1C7NG64</accession>
<dbReference type="Gene3D" id="1.20.1280.50">
    <property type="match status" value="1"/>
</dbReference>
<gene>
    <name evidence="2" type="primary">pof3</name>
    <name evidence="2" type="ORF">A0J61_05593</name>
</gene>
<dbReference type="EMBL" id="LUGH01000306">
    <property type="protein sequence ID" value="OBZ86354.1"/>
    <property type="molecule type" value="Genomic_DNA"/>
</dbReference>
<dbReference type="Gene3D" id="3.80.10.10">
    <property type="entry name" value="Ribonuclease Inhibitor"/>
    <property type="match status" value="1"/>
</dbReference>
<evidence type="ECO:0000313" key="3">
    <source>
        <dbReference type="Proteomes" id="UP000093000"/>
    </source>
</evidence>
<dbReference type="PROSITE" id="PS50181">
    <property type="entry name" value="FBOX"/>
    <property type="match status" value="1"/>
</dbReference>
<dbReference type="InterPro" id="IPR036047">
    <property type="entry name" value="F-box-like_dom_sf"/>
</dbReference>
<dbReference type="OrthoDB" id="2218971at2759"/>